<organism evidence="3">
    <name type="scientific">Caldithrix abyssi</name>
    <dbReference type="NCBI Taxonomy" id="187145"/>
    <lineage>
        <taxon>Bacteria</taxon>
        <taxon>Pseudomonadati</taxon>
        <taxon>Calditrichota</taxon>
        <taxon>Calditrichia</taxon>
        <taxon>Calditrichales</taxon>
        <taxon>Calditrichaceae</taxon>
        <taxon>Caldithrix</taxon>
    </lineage>
</organism>
<evidence type="ECO:0000313" key="3">
    <source>
        <dbReference type="EMBL" id="HHJ52336.1"/>
    </source>
</evidence>
<dbReference type="InterPro" id="IPR039448">
    <property type="entry name" value="Beta_helix"/>
</dbReference>
<proteinExistence type="predicted"/>
<reference evidence="3" key="1">
    <citation type="journal article" date="2020" name="mSystems">
        <title>Genome- and Community-Level Interaction Insights into Carbon Utilization and Element Cycling Functions of Hydrothermarchaeota in Hydrothermal Sediment.</title>
        <authorList>
            <person name="Zhou Z."/>
            <person name="Liu Y."/>
            <person name="Xu W."/>
            <person name="Pan J."/>
            <person name="Luo Z.H."/>
            <person name="Li M."/>
        </authorList>
    </citation>
    <scope>NUCLEOTIDE SEQUENCE [LARGE SCALE GENOMIC DNA]</scope>
    <source>
        <strain evidence="3">HyVt-527</strain>
    </source>
</reference>
<accession>A0A7V5PNG6</accession>
<feature type="non-terminal residue" evidence="3">
    <location>
        <position position="235"/>
    </location>
</feature>
<evidence type="ECO:0000256" key="1">
    <source>
        <dbReference type="SAM" id="SignalP"/>
    </source>
</evidence>
<dbReference type="AlphaFoldDB" id="A0A7V5PNG6"/>
<evidence type="ECO:0000259" key="2">
    <source>
        <dbReference type="Pfam" id="PF13229"/>
    </source>
</evidence>
<sequence length="235" mass="25408">MSSLRVCFLIFFMINLLAAQTVIEDGAHVSGTWTLSGSPYLIRGEAIVDEDSLLQIEPGVEIRFKTGSQSDYLDPAFDLAFLRIDGKLTAQGSADQPIVFTRDGADGNWGILFFDQTADSSSTLKFYRIEYASHILHLLDWLEYSGAVSVNGTQVTLEQCRVSRNAKDGLFAHNGSFRVTNSLIARNGANGLVAASDARLQVSNVTLTGNSENGIAMGLNSSLSVTNSIFWNNGG</sequence>
<dbReference type="InterPro" id="IPR012334">
    <property type="entry name" value="Pectin_lyas_fold"/>
</dbReference>
<dbReference type="InterPro" id="IPR011050">
    <property type="entry name" value="Pectin_lyase_fold/virulence"/>
</dbReference>
<feature type="domain" description="Right handed beta helix" evidence="2">
    <location>
        <begin position="147"/>
        <end position="233"/>
    </location>
</feature>
<feature type="chain" id="PRO_5031527841" evidence="1">
    <location>
        <begin position="19"/>
        <end position="235"/>
    </location>
</feature>
<name>A0A7V5PNG6_CALAY</name>
<dbReference type="EMBL" id="DROD01000269">
    <property type="protein sequence ID" value="HHJ52336.1"/>
    <property type="molecule type" value="Genomic_DNA"/>
</dbReference>
<dbReference type="Proteomes" id="UP000886124">
    <property type="component" value="Unassembled WGS sequence"/>
</dbReference>
<keyword evidence="1" id="KW-0732">Signal</keyword>
<feature type="signal peptide" evidence="1">
    <location>
        <begin position="1"/>
        <end position="18"/>
    </location>
</feature>
<comment type="caution">
    <text evidence="3">The sequence shown here is derived from an EMBL/GenBank/DDBJ whole genome shotgun (WGS) entry which is preliminary data.</text>
</comment>
<gene>
    <name evidence="3" type="ORF">ENJ89_04005</name>
</gene>
<protein>
    <submittedName>
        <fullName evidence="3">Right-handed parallel beta-helix repeat-containing protein</fullName>
    </submittedName>
</protein>
<dbReference type="Pfam" id="PF13229">
    <property type="entry name" value="Beta_helix"/>
    <property type="match status" value="1"/>
</dbReference>
<dbReference type="Gene3D" id="2.160.20.10">
    <property type="entry name" value="Single-stranded right-handed beta-helix, Pectin lyase-like"/>
    <property type="match status" value="1"/>
</dbReference>
<dbReference type="SUPFAM" id="SSF51126">
    <property type="entry name" value="Pectin lyase-like"/>
    <property type="match status" value="1"/>
</dbReference>